<gene>
    <name evidence="2" type="ORF">PODLI_1B014074</name>
</gene>
<accession>A0AA35JW08</accession>
<protein>
    <submittedName>
        <fullName evidence="2">Uncharacterized protein</fullName>
    </submittedName>
</protein>
<proteinExistence type="predicted"/>
<evidence type="ECO:0000313" key="3">
    <source>
        <dbReference type="Proteomes" id="UP001178461"/>
    </source>
</evidence>
<name>A0AA35JW08_9SAUR</name>
<reference evidence="2" key="1">
    <citation type="submission" date="2022-12" db="EMBL/GenBank/DDBJ databases">
        <authorList>
            <person name="Alioto T."/>
            <person name="Alioto T."/>
            <person name="Gomez Garrido J."/>
        </authorList>
    </citation>
    <scope>NUCLEOTIDE SEQUENCE</scope>
</reference>
<sequence>MVQDSEAGPPNGCHVVIPVIQLPVISMQSPNEQGVIQTSLRIRSLRRHRDGGSIRGTEKQQTTESEKRGTGTTLMSLSSHYLTCA</sequence>
<feature type="compositionally biased region" description="Polar residues" evidence="1">
    <location>
        <begin position="70"/>
        <end position="85"/>
    </location>
</feature>
<evidence type="ECO:0000313" key="2">
    <source>
        <dbReference type="EMBL" id="CAI5766124.1"/>
    </source>
</evidence>
<evidence type="ECO:0000256" key="1">
    <source>
        <dbReference type="SAM" id="MobiDB-lite"/>
    </source>
</evidence>
<dbReference type="Proteomes" id="UP001178461">
    <property type="component" value="Chromosome 2"/>
</dbReference>
<keyword evidence="3" id="KW-1185">Reference proteome</keyword>
<organism evidence="2 3">
    <name type="scientific">Podarcis lilfordi</name>
    <name type="common">Lilford's wall lizard</name>
    <dbReference type="NCBI Taxonomy" id="74358"/>
    <lineage>
        <taxon>Eukaryota</taxon>
        <taxon>Metazoa</taxon>
        <taxon>Chordata</taxon>
        <taxon>Craniata</taxon>
        <taxon>Vertebrata</taxon>
        <taxon>Euteleostomi</taxon>
        <taxon>Lepidosauria</taxon>
        <taxon>Squamata</taxon>
        <taxon>Bifurcata</taxon>
        <taxon>Unidentata</taxon>
        <taxon>Episquamata</taxon>
        <taxon>Laterata</taxon>
        <taxon>Lacertibaenia</taxon>
        <taxon>Lacertidae</taxon>
        <taxon>Podarcis</taxon>
    </lineage>
</organism>
<dbReference type="AlphaFoldDB" id="A0AA35JW08"/>
<feature type="region of interest" description="Disordered" evidence="1">
    <location>
        <begin position="48"/>
        <end position="85"/>
    </location>
</feature>
<dbReference type="EMBL" id="OX395127">
    <property type="protein sequence ID" value="CAI5766124.1"/>
    <property type="molecule type" value="Genomic_DNA"/>
</dbReference>